<protein>
    <submittedName>
        <fullName evidence="2">Uncharacterized protein</fullName>
    </submittedName>
</protein>
<organism evidence="2 3">
    <name type="scientific">Austropuccinia psidii MF-1</name>
    <dbReference type="NCBI Taxonomy" id="1389203"/>
    <lineage>
        <taxon>Eukaryota</taxon>
        <taxon>Fungi</taxon>
        <taxon>Dikarya</taxon>
        <taxon>Basidiomycota</taxon>
        <taxon>Pucciniomycotina</taxon>
        <taxon>Pucciniomycetes</taxon>
        <taxon>Pucciniales</taxon>
        <taxon>Sphaerophragmiaceae</taxon>
        <taxon>Austropuccinia</taxon>
    </lineage>
</organism>
<comment type="caution">
    <text evidence="2">The sequence shown here is derived from an EMBL/GenBank/DDBJ whole genome shotgun (WGS) entry which is preliminary data.</text>
</comment>
<proteinExistence type="predicted"/>
<feature type="region of interest" description="Disordered" evidence="1">
    <location>
        <begin position="1"/>
        <end position="55"/>
    </location>
</feature>
<gene>
    <name evidence="2" type="ORF">O181_073405</name>
</gene>
<name>A0A9Q3FAG7_9BASI</name>
<feature type="region of interest" description="Disordered" evidence="1">
    <location>
        <begin position="70"/>
        <end position="96"/>
    </location>
</feature>
<evidence type="ECO:0000313" key="3">
    <source>
        <dbReference type="Proteomes" id="UP000765509"/>
    </source>
</evidence>
<evidence type="ECO:0000313" key="2">
    <source>
        <dbReference type="EMBL" id="MBW0533690.1"/>
    </source>
</evidence>
<feature type="compositionally biased region" description="Polar residues" evidence="1">
    <location>
        <begin position="28"/>
        <end position="51"/>
    </location>
</feature>
<evidence type="ECO:0000256" key="1">
    <source>
        <dbReference type="SAM" id="MobiDB-lite"/>
    </source>
</evidence>
<accession>A0A9Q3FAG7</accession>
<reference evidence="2" key="1">
    <citation type="submission" date="2021-03" db="EMBL/GenBank/DDBJ databases">
        <title>Draft genome sequence of rust myrtle Austropuccinia psidii MF-1, a brazilian biotype.</title>
        <authorList>
            <person name="Quecine M.C."/>
            <person name="Pachon D.M.R."/>
            <person name="Bonatelli M.L."/>
            <person name="Correr F.H."/>
            <person name="Franceschini L.M."/>
            <person name="Leite T.F."/>
            <person name="Margarido G.R.A."/>
            <person name="Almeida C.A."/>
            <person name="Ferrarezi J.A."/>
            <person name="Labate C.A."/>
        </authorList>
    </citation>
    <scope>NUCLEOTIDE SEQUENCE</scope>
    <source>
        <strain evidence="2">MF-1</strain>
    </source>
</reference>
<dbReference type="Proteomes" id="UP000765509">
    <property type="component" value="Unassembled WGS sequence"/>
</dbReference>
<sequence length="112" mass="12227">MMPMDWMGSHSQDARRPGPKQPPWKATTMESWSGRQRPSSGDGVLSSSLASTVDRGAFDRRSHRSLWKCGSAVSLQRSDDAQRNPQRSSAGVDASGLSVDELIVDGIVAERR</sequence>
<dbReference type="EMBL" id="AVOT02038761">
    <property type="protein sequence ID" value="MBW0533690.1"/>
    <property type="molecule type" value="Genomic_DNA"/>
</dbReference>
<keyword evidence="3" id="KW-1185">Reference proteome</keyword>
<dbReference type="AlphaFoldDB" id="A0A9Q3FAG7"/>